<reference evidence="1 2" key="1">
    <citation type="journal article" date="2019" name="Mol. Biol. Evol.">
        <title>Blast fungal genomes show frequent chromosomal changes, gene gains and losses, and effector gene turnover.</title>
        <authorList>
            <person name="Gomez Luciano L.B."/>
            <person name="Jason Tsai I."/>
            <person name="Chuma I."/>
            <person name="Tosa Y."/>
            <person name="Chen Y.H."/>
            <person name="Li J.Y."/>
            <person name="Li M.Y."/>
            <person name="Jade Lu M.Y."/>
            <person name="Nakayashiki H."/>
            <person name="Li W.H."/>
        </authorList>
    </citation>
    <scope>NUCLEOTIDE SEQUENCE [LARGE SCALE GENOMIC DNA]</scope>
    <source>
        <strain evidence="1">MZ5-1-6</strain>
    </source>
</reference>
<dbReference type="Proteomes" id="UP000294847">
    <property type="component" value="Chromosome 4"/>
</dbReference>
<dbReference type="EMBL" id="CP034207">
    <property type="protein sequence ID" value="QBZ60235.1"/>
    <property type="molecule type" value="Genomic_DNA"/>
</dbReference>
<sequence>MSLRPSLSLTSRRAFHARLAELVMADKNGRLMKRKIEVTVGDADEAYVILDREEGFSMKRAIGEQIDLSSIADPEKVPLTFYHDSRHFQHQYVPYPRLVLEGDLPRQNTTNASAATLWTWGASHCITLDGTADEAFDKCARESHVRLKGAADLLKDR</sequence>
<gene>
    <name evidence="1" type="ORF">PoMZ_07173</name>
</gene>
<organism evidence="1 2">
    <name type="scientific">Pyricularia oryzae</name>
    <name type="common">Rice blast fungus</name>
    <name type="synonym">Magnaporthe oryzae</name>
    <dbReference type="NCBI Taxonomy" id="318829"/>
    <lineage>
        <taxon>Eukaryota</taxon>
        <taxon>Fungi</taxon>
        <taxon>Dikarya</taxon>
        <taxon>Ascomycota</taxon>
        <taxon>Pezizomycotina</taxon>
        <taxon>Sordariomycetes</taxon>
        <taxon>Sordariomycetidae</taxon>
        <taxon>Magnaporthales</taxon>
        <taxon>Pyriculariaceae</taxon>
        <taxon>Pyricularia</taxon>
    </lineage>
</organism>
<proteinExistence type="predicted"/>
<dbReference type="AlphaFoldDB" id="A0A4P7NEG8"/>
<evidence type="ECO:0000313" key="1">
    <source>
        <dbReference type="EMBL" id="QBZ60235.1"/>
    </source>
</evidence>
<accession>A0A4P7NEG8</accession>
<protein>
    <submittedName>
        <fullName evidence="1">Uncharacterized protein</fullName>
    </submittedName>
</protein>
<name>A0A4P7NEG8_PYROR</name>
<evidence type="ECO:0000313" key="2">
    <source>
        <dbReference type="Proteomes" id="UP000294847"/>
    </source>
</evidence>